<dbReference type="FunFam" id="3.20.20.70:FF:000018">
    <property type="entry name" value="Probable transaldolase"/>
    <property type="match status" value="1"/>
</dbReference>
<dbReference type="Gene3D" id="3.20.20.70">
    <property type="entry name" value="Aldolase class I"/>
    <property type="match status" value="1"/>
</dbReference>
<protein>
    <submittedName>
        <fullName evidence="4">Fructose-6-phosphate aldolase</fullName>
    </submittedName>
</protein>
<organism evidence="4 5">
    <name type="scientific">Fimbriimonas ginsengisoli</name>
    <dbReference type="NCBI Taxonomy" id="1005039"/>
    <lineage>
        <taxon>Bacteria</taxon>
        <taxon>Bacillati</taxon>
        <taxon>Armatimonadota</taxon>
        <taxon>Fimbriimonadia</taxon>
        <taxon>Fimbriimonadales</taxon>
        <taxon>Fimbriimonadaceae</taxon>
        <taxon>Fimbriimonas</taxon>
    </lineage>
</organism>
<sequence>MKLFVDTGDVEEVRQAAEWGVLDGVTTNPTLIAKSGKGFRETVLKICELVPDGDVSAEVVATEYDAMLKEAKEISSWHERIVVKVPLIEPGVRLVKALTDQGIRTNATLVFSVPQALLAAKAGATYISNFVGRVDDISGDGMAAVADTVAMIHHYGFESQVLVASIRHPLHVVHALESGADVGTMPFKVMQMLFKHPLTDSGLKRFLDDWHAAGLSIFERTRAGR</sequence>
<dbReference type="PANTHER" id="PTHR10683">
    <property type="entry name" value="TRANSALDOLASE"/>
    <property type="match status" value="1"/>
</dbReference>
<dbReference type="InterPro" id="IPR033919">
    <property type="entry name" value="TSA/FSA_arc/bac"/>
</dbReference>
<evidence type="ECO:0000256" key="3">
    <source>
        <dbReference type="ARBA" id="ARBA00023270"/>
    </source>
</evidence>
<dbReference type="GO" id="GO:0016832">
    <property type="term" value="F:aldehyde-lyase activity"/>
    <property type="evidence" value="ECO:0007669"/>
    <property type="project" value="InterPro"/>
</dbReference>
<dbReference type="EMBL" id="JACOSL010000009">
    <property type="protein sequence ID" value="MBI1755793.1"/>
    <property type="molecule type" value="Genomic_DNA"/>
</dbReference>
<evidence type="ECO:0000313" key="4">
    <source>
        <dbReference type="EMBL" id="MBI1755793.1"/>
    </source>
</evidence>
<dbReference type="NCBIfam" id="TIGR00875">
    <property type="entry name" value="fsa_talC_mipB"/>
    <property type="match status" value="1"/>
</dbReference>
<accession>A0A931LTD8</accession>
<proteinExistence type="predicted"/>
<dbReference type="PANTHER" id="PTHR10683:SF40">
    <property type="entry name" value="FRUCTOSE-6-PHOSPHATE ALDOLASE 1-RELATED"/>
    <property type="match status" value="1"/>
</dbReference>
<dbReference type="InterPro" id="IPR018225">
    <property type="entry name" value="Transaldolase_AS"/>
</dbReference>
<name>A0A931LTD8_FIMGI</name>
<dbReference type="AlphaFoldDB" id="A0A931LTD8"/>
<keyword evidence="3" id="KW-0704">Schiff base</keyword>
<reference evidence="4" key="1">
    <citation type="submission" date="2020-07" db="EMBL/GenBank/DDBJ databases">
        <title>Huge and variable diversity of episymbiotic CPR bacteria and DPANN archaea in groundwater ecosystems.</title>
        <authorList>
            <person name="He C.Y."/>
            <person name="Keren R."/>
            <person name="Whittaker M."/>
            <person name="Farag I.F."/>
            <person name="Doudna J."/>
            <person name="Cate J.H.D."/>
            <person name="Banfield J.F."/>
        </authorList>
    </citation>
    <scope>NUCLEOTIDE SEQUENCE</scope>
    <source>
        <strain evidence="4">NC_groundwater_17_Pr7_B-0.1um_64_12</strain>
    </source>
</reference>
<comment type="subcellular location">
    <subcellularLocation>
        <location evidence="1">Cytoplasm</location>
    </subcellularLocation>
</comment>
<evidence type="ECO:0000256" key="2">
    <source>
        <dbReference type="ARBA" id="ARBA00022490"/>
    </source>
</evidence>
<comment type="caution">
    <text evidence="4">The sequence shown here is derived from an EMBL/GenBank/DDBJ whole genome shotgun (WGS) entry which is preliminary data.</text>
</comment>
<dbReference type="Proteomes" id="UP000727962">
    <property type="component" value="Unassembled WGS sequence"/>
</dbReference>
<gene>
    <name evidence="4" type="primary">fsa</name>
    <name evidence="4" type="ORF">HYR64_01635</name>
</gene>
<dbReference type="PROSITE" id="PS01054">
    <property type="entry name" value="TRANSALDOLASE_1"/>
    <property type="match status" value="1"/>
</dbReference>
<dbReference type="Pfam" id="PF00923">
    <property type="entry name" value="TAL_FSA"/>
    <property type="match status" value="1"/>
</dbReference>
<dbReference type="InterPro" id="IPR004731">
    <property type="entry name" value="Transaldolase_3B/F6P_aldolase"/>
</dbReference>
<dbReference type="InterPro" id="IPR001585">
    <property type="entry name" value="TAL/FSA"/>
</dbReference>
<keyword evidence="2" id="KW-0963">Cytoplasm</keyword>
<dbReference type="GO" id="GO:0005975">
    <property type="term" value="P:carbohydrate metabolic process"/>
    <property type="evidence" value="ECO:0007669"/>
    <property type="project" value="InterPro"/>
</dbReference>
<dbReference type="SUPFAM" id="SSF51569">
    <property type="entry name" value="Aldolase"/>
    <property type="match status" value="1"/>
</dbReference>
<evidence type="ECO:0000313" key="5">
    <source>
        <dbReference type="Proteomes" id="UP000727962"/>
    </source>
</evidence>
<dbReference type="CDD" id="cd00956">
    <property type="entry name" value="Transaldolase_FSA"/>
    <property type="match status" value="1"/>
</dbReference>
<dbReference type="InterPro" id="IPR013785">
    <property type="entry name" value="Aldolase_TIM"/>
</dbReference>
<dbReference type="GO" id="GO:0005737">
    <property type="term" value="C:cytoplasm"/>
    <property type="evidence" value="ECO:0007669"/>
    <property type="project" value="UniProtKB-SubCell"/>
</dbReference>
<evidence type="ECO:0000256" key="1">
    <source>
        <dbReference type="ARBA" id="ARBA00004496"/>
    </source>
</evidence>